<comment type="caution">
    <text evidence="2">The sequence shown here is derived from an EMBL/GenBank/DDBJ whole genome shotgun (WGS) entry which is preliminary data.</text>
</comment>
<dbReference type="AlphaFoldDB" id="A0A1W9ZE28"/>
<dbReference type="OrthoDB" id="2591569at2"/>
<keyword evidence="1" id="KW-0812">Transmembrane</keyword>
<keyword evidence="1" id="KW-1133">Transmembrane helix</keyword>
<dbReference type="Proteomes" id="UP000192707">
    <property type="component" value="Unassembled WGS sequence"/>
</dbReference>
<dbReference type="InterPro" id="IPR025671">
    <property type="entry name" value="HXXEE"/>
</dbReference>
<accession>A0A1W9ZE28</accession>
<feature type="transmembrane region" description="Helical" evidence="1">
    <location>
        <begin position="20"/>
        <end position="49"/>
    </location>
</feature>
<name>A0A1W9ZE28_MYCAI</name>
<proteinExistence type="predicted"/>
<gene>
    <name evidence="2" type="ORF">BST14_16385</name>
</gene>
<dbReference type="Pfam" id="PF13787">
    <property type="entry name" value="HXXEE"/>
    <property type="match status" value="1"/>
</dbReference>
<dbReference type="RefSeq" id="WP_083065392.1">
    <property type="nucleotide sequence ID" value="NZ_MVHG01000041.1"/>
</dbReference>
<evidence type="ECO:0008006" key="4">
    <source>
        <dbReference type="Google" id="ProtNLM"/>
    </source>
</evidence>
<protein>
    <recommendedName>
        <fullName evidence="4">HXXEE domain-containing protein</fullName>
    </recommendedName>
</protein>
<feature type="transmembrane region" description="Helical" evidence="1">
    <location>
        <begin position="55"/>
        <end position="73"/>
    </location>
</feature>
<sequence length="230" mass="25866">MSPAKLFRRHWHDIGLGSAVVAAAWLVVGWENFGVLQRLLIINFVIVLLHQFEEYSWPGGFPAVANVVMVPMFGNSRYFKPLNQLSSAAANVTFAYVFYLLPVFFPRTIWLGLATIIVGAVLQVIGHAIVVNYQIRSFYSPGVATAVFGWLPLGAVYVHYIHHHELATGWDWLAAVAYMVVAMALIFYVIEQVIFGGDNPPFPFEQDEMERFQIPEKLAAARRKRDGTPL</sequence>
<keyword evidence="3" id="KW-1185">Reference proteome</keyword>
<feature type="transmembrane region" description="Helical" evidence="1">
    <location>
        <begin position="111"/>
        <end position="131"/>
    </location>
</feature>
<reference evidence="2 3" key="1">
    <citation type="submission" date="2016-12" db="EMBL/GenBank/DDBJ databases">
        <title>The new phylogeny of genus Mycobacterium.</title>
        <authorList>
            <person name="Tortoli E."/>
            <person name="Trovato A."/>
            <person name="Cirillo D.M."/>
        </authorList>
    </citation>
    <scope>NUCLEOTIDE SEQUENCE [LARGE SCALE GENOMIC DNA]</scope>
    <source>
        <strain evidence="2 3">DSM 45069</strain>
    </source>
</reference>
<evidence type="ECO:0000313" key="2">
    <source>
        <dbReference type="EMBL" id="ORA12731.1"/>
    </source>
</evidence>
<feature type="transmembrane region" description="Helical" evidence="1">
    <location>
        <begin position="138"/>
        <end position="160"/>
    </location>
</feature>
<dbReference type="EMBL" id="MVHG01000041">
    <property type="protein sequence ID" value="ORA12731.1"/>
    <property type="molecule type" value="Genomic_DNA"/>
</dbReference>
<keyword evidence="1" id="KW-0472">Membrane</keyword>
<feature type="transmembrane region" description="Helical" evidence="1">
    <location>
        <begin position="85"/>
        <end position="105"/>
    </location>
</feature>
<evidence type="ECO:0000256" key="1">
    <source>
        <dbReference type="SAM" id="Phobius"/>
    </source>
</evidence>
<evidence type="ECO:0000313" key="3">
    <source>
        <dbReference type="Proteomes" id="UP000192707"/>
    </source>
</evidence>
<feature type="transmembrane region" description="Helical" evidence="1">
    <location>
        <begin position="172"/>
        <end position="190"/>
    </location>
</feature>
<organism evidence="2 3">
    <name type="scientific">Mycobacterium arosiense ATCC BAA-1401 = DSM 45069</name>
    <dbReference type="NCBI Taxonomy" id="1265311"/>
    <lineage>
        <taxon>Bacteria</taxon>
        <taxon>Bacillati</taxon>
        <taxon>Actinomycetota</taxon>
        <taxon>Actinomycetes</taxon>
        <taxon>Mycobacteriales</taxon>
        <taxon>Mycobacteriaceae</taxon>
        <taxon>Mycobacterium</taxon>
        <taxon>Mycobacterium avium complex (MAC)</taxon>
    </lineage>
</organism>